<dbReference type="EMBL" id="JAKNBA010000050">
    <property type="protein sequence ID" value="MDE1244025.1"/>
    <property type="molecule type" value="Genomic_DNA"/>
</dbReference>
<proteinExistence type="predicted"/>
<protein>
    <submittedName>
        <fullName evidence="1">Uncharacterized protein</fullName>
    </submittedName>
</protein>
<name>A0A9X4F0E6_9VIBR</name>
<organism evidence="1 2">
    <name type="scientific">Vibrio aestuarianus</name>
    <dbReference type="NCBI Taxonomy" id="28171"/>
    <lineage>
        <taxon>Bacteria</taxon>
        <taxon>Pseudomonadati</taxon>
        <taxon>Pseudomonadota</taxon>
        <taxon>Gammaproteobacteria</taxon>
        <taxon>Vibrionales</taxon>
        <taxon>Vibrionaceae</taxon>
        <taxon>Vibrio</taxon>
    </lineage>
</organism>
<sequence>KDVKGLAEGFLDGNVEILHLEGELAVVIYHFAQPETLPVTMPLGFISTDKATVSKIGKLVIDYVAGSSSFDKPNDCGSISSIAKSS</sequence>
<accession>A0A9X4F0E6</accession>
<dbReference type="AlphaFoldDB" id="A0A9X4F0E6"/>
<dbReference type="Proteomes" id="UP001140979">
    <property type="component" value="Unassembled WGS sequence"/>
</dbReference>
<feature type="non-terminal residue" evidence="1">
    <location>
        <position position="1"/>
    </location>
</feature>
<gene>
    <name evidence="1" type="ORF">L9W94_18165</name>
</gene>
<reference evidence="1" key="1">
    <citation type="submission" date="2022-02" db="EMBL/GenBank/DDBJ databases">
        <title>Emergence and expansion in Europe of a Vibrio aestuarianus clonal complex pathogenic for oysters.</title>
        <authorList>
            <person name="Mesnil A."/>
            <person name="Travers M.-A."/>
        </authorList>
    </citation>
    <scope>NUCLEOTIDE SEQUENCE</scope>
    <source>
        <strain evidence="1">19_064_11T1</strain>
    </source>
</reference>
<evidence type="ECO:0000313" key="1">
    <source>
        <dbReference type="EMBL" id="MDE1244025.1"/>
    </source>
</evidence>
<comment type="caution">
    <text evidence="1">The sequence shown here is derived from an EMBL/GenBank/DDBJ whole genome shotgun (WGS) entry which is preliminary data.</text>
</comment>
<evidence type="ECO:0000313" key="2">
    <source>
        <dbReference type="Proteomes" id="UP001140979"/>
    </source>
</evidence>